<keyword evidence="4" id="KW-0808">Transferase</keyword>
<feature type="domain" description="Protein kinase" evidence="3">
    <location>
        <begin position="14"/>
        <end position="300"/>
    </location>
</feature>
<dbReference type="eggNOG" id="COG0515">
    <property type="taxonomic scope" value="Bacteria"/>
</dbReference>
<dbReference type="Gene3D" id="1.10.510.10">
    <property type="entry name" value="Transferase(Phosphotransferase) domain 1"/>
    <property type="match status" value="1"/>
</dbReference>
<dbReference type="CDD" id="cd14014">
    <property type="entry name" value="STKc_PknB_like"/>
    <property type="match status" value="1"/>
</dbReference>
<dbReference type="PANTHER" id="PTHR41339:SF1">
    <property type="entry name" value="SECRETED PROTEIN"/>
    <property type="match status" value="1"/>
</dbReference>
<evidence type="ECO:0000256" key="1">
    <source>
        <dbReference type="PROSITE-ProRule" id="PRU10141"/>
    </source>
</evidence>
<dbReference type="PROSITE" id="PS50011">
    <property type="entry name" value="PROTEIN_KINASE_DOM"/>
    <property type="match status" value="1"/>
</dbReference>
<dbReference type="InterPro" id="IPR000719">
    <property type="entry name" value="Prot_kinase_dom"/>
</dbReference>
<evidence type="ECO:0000256" key="2">
    <source>
        <dbReference type="SAM" id="MobiDB-lite"/>
    </source>
</evidence>
<dbReference type="GO" id="GO:0004674">
    <property type="term" value="F:protein serine/threonine kinase activity"/>
    <property type="evidence" value="ECO:0007669"/>
    <property type="project" value="UniProtKB-KW"/>
</dbReference>
<dbReference type="STRING" id="391625.PPSIR1_02051"/>
<evidence type="ECO:0000313" key="5">
    <source>
        <dbReference type="Proteomes" id="UP000005801"/>
    </source>
</evidence>
<dbReference type="Gene3D" id="3.30.200.20">
    <property type="entry name" value="Phosphorylase Kinase, domain 1"/>
    <property type="match status" value="1"/>
</dbReference>
<dbReference type="EMBL" id="ABCS01000139">
    <property type="protein sequence ID" value="EDM74280.1"/>
    <property type="molecule type" value="Genomic_DNA"/>
</dbReference>
<dbReference type="SUPFAM" id="SSF56112">
    <property type="entry name" value="Protein kinase-like (PK-like)"/>
    <property type="match status" value="1"/>
</dbReference>
<accession>A6GIN1</accession>
<gene>
    <name evidence="4" type="ORF">PPSIR1_02051</name>
</gene>
<dbReference type="InterPro" id="IPR011009">
    <property type="entry name" value="Kinase-like_dom_sf"/>
</dbReference>
<keyword evidence="4" id="KW-0723">Serine/threonine-protein kinase</keyword>
<keyword evidence="1" id="KW-0547">Nucleotide-binding</keyword>
<dbReference type="AlphaFoldDB" id="A6GIN1"/>
<organism evidence="4 5">
    <name type="scientific">Plesiocystis pacifica SIR-1</name>
    <dbReference type="NCBI Taxonomy" id="391625"/>
    <lineage>
        <taxon>Bacteria</taxon>
        <taxon>Pseudomonadati</taxon>
        <taxon>Myxococcota</taxon>
        <taxon>Polyangia</taxon>
        <taxon>Nannocystales</taxon>
        <taxon>Nannocystaceae</taxon>
        <taxon>Plesiocystis</taxon>
    </lineage>
</organism>
<comment type="caution">
    <text evidence="4">The sequence shown here is derived from an EMBL/GenBank/DDBJ whole genome shotgun (WGS) entry which is preliminary data.</text>
</comment>
<evidence type="ECO:0000313" key="4">
    <source>
        <dbReference type="EMBL" id="EDM74280.1"/>
    </source>
</evidence>
<feature type="region of interest" description="Disordered" evidence="2">
    <location>
        <begin position="744"/>
        <end position="765"/>
    </location>
</feature>
<feature type="region of interest" description="Disordered" evidence="2">
    <location>
        <begin position="357"/>
        <end position="380"/>
    </location>
</feature>
<feature type="binding site" evidence="1">
    <location>
        <position position="47"/>
    </location>
    <ligand>
        <name>ATP</name>
        <dbReference type="ChEBI" id="CHEBI:30616"/>
    </ligand>
</feature>
<reference evidence="4 5" key="1">
    <citation type="submission" date="2007-06" db="EMBL/GenBank/DDBJ databases">
        <authorList>
            <person name="Shimkets L."/>
            <person name="Ferriera S."/>
            <person name="Johnson J."/>
            <person name="Kravitz S."/>
            <person name="Beeson K."/>
            <person name="Sutton G."/>
            <person name="Rogers Y.-H."/>
            <person name="Friedman R."/>
            <person name="Frazier M."/>
            <person name="Venter J.C."/>
        </authorList>
    </citation>
    <scope>NUCLEOTIDE SEQUENCE [LARGE SCALE GENOMIC DNA]</scope>
    <source>
        <strain evidence="4 5">SIR-1</strain>
    </source>
</reference>
<evidence type="ECO:0000259" key="3">
    <source>
        <dbReference type="PROSITE" id="PS50011"/>
    </source>
</evidence>
<dbReference type="eggNOG" id="COG5492">
    <property type="taxonomic scope" value="Bacteria"/>
</dbReference>
<protein>
    <submittedName>
        <fullName evidence="4">Serine/threonine protein kinase</fullName>
    </submittedName>
</protein>
<dbReference type="PROSITE" id="PS00107">
    <property type="entry name" value="PROTEIN_KINASE_ATP"/>
    <property type="match status" value="1"/>
</dbReference>
<dbReference type="InterPro" id="IPR008266">
    <property type="entry name" value="Tyr_kinase_AS"/>
</dbReference>
<dbReference type="Proteomes" id="UP000005801">
    <property type="component" value="Unassembled WGS sequence"/>
</dbReference>
<dbReference type="PROSITE" id="PS00109">
    <property type="entry name" value="PROTEIN_KINASE_TYR"/>
    <property type="match status" value="1"/>
</dbReference>
<keyword evidence="4" id="KW-0418">Kinase</keyword>
<proteinExistence type="predicted"/>
<keyword evidence="5" id="KW-1185">Reference proteome</keyword>
<dbReference type="InterPro" id="IPR017441">
    <property type="entry name" value="Protein_kinase_ATP_BS"/>
</dbReference>
<dbReference type="Pfam" id="PF00069">
    <property type="entry name" value="Pkinase"/>
    <property type="match status" value="1"/>
</dbReference>
<feature type="region of interest" description="Disordered" evidence="2">
    <location>
        <begin position="401"/>
        <end position="426"/>
    </location>
</feature>
<keyword evidence="1" id="KW-0067">ATP-binding</keyword>
<dbReference type="PANTHER" id="PTHR41339">
    <property type="entry name" value="LIPL48"/>
    <property type="match status" value="1"/>
</dbReference>
<dbReference type="GO" id="GO:0005524">
    <property type="term" value="F:ATP binding"/>
    <property type="evidence" value="ECO:0007669"/>
    <property type="project" value="UniProtKB-UniRule"/>
</dbReference>
<name>A6GIN1_9BACT</name>
<sequence>MHDVARPPVSLGRHRLLFAIGHGGMSDVYLALVNSAAGVNKLLVVKKLRASLLDEPEALSMFMDEARLAARLHHPNVVQTFEVGREGPIPYLTMEFLDGQPLHRVLRRLGVGERTDPALASVSEPPDPLTLGMRLRVITEMLEGLHYAHELRDYDGTPMQVVHRDVSPQNLFITYDGQIKLVDFGIAKAADSVTHTQGGGLKGKLAYMSPQQAEGQAVDRRADVFAAGVMLWEMLSGRRLWAGRGQVPIARRLVDHDLPNLDVEGVPRALIEICAKAMAPAVHERYATAEQFQLELEAFMDETGLDASIRSIGKRVAQAFAAERRGMRHNIDSELLRLVGDGEASVSPVQLWHEPYRGEQTERTLGSNEVEPADPDEETANIGPAEHVEMLALPKPGRRFDPEPDAGSSMGGTFGTLDEDRSGDGTYTGTNPGLAAELVAKGQRRMIVAVVATGLLASGLSVLGSRLGPAVEEGGEEGDEEAQTERVDERKHAAREVQDVGAPPEAALLGAGDCDRDDKPVVELSGEIDEDATLRCDRDYLLRFHTRVASGATLTIEPGTIIRGDRDTKGTLIVEPGARLIARGTQDAPIVFTSSQPLGARAPGDWGGVVLLGNAPINLRDARGEAIRGRVEGLTVGGSYGGDDIDDDSGELRYVRIEYPGVELAPSNELNGLTLAGVGRGTILDHVQVRATTDDCFEFFGGTVDGRYLVCDEPGDDGFDFDYGYQGRLQHLVVRDARPKAAGSHAFEVDNDPNGTSAEPRTRPELWNATLCGASSTKPKPSRAILVRRAATPVFHALVVGGFDRVIEVRDEHTRVELEGLALLGATSSTGAAPTEPSEGFDELAWLAAPERGVVRNPSGAPDCATFGAGATMVPAAPLALATSATSPAEAGSFFEAESAWLGAFGSEDWTAGWVVWGK</sequence>